<evidence type="ECO:0000259" key="6">
    <source>
        <dbReference type="Pfam" id="PF02782"/>
    </source>
</evidence>
<dbReference type="Proteomes" id="UP001166571">
    <property type="component" value="Unassembled WGS sequence"/>
</dbReference>
<keyword evidence="2 4" id="KW-0808">Transferase</keyword>
<protein>
    <submittedName>
        <fullName evidence="7">Glycerol kinase</fullName>
    </submittedName>
</protein>
<evidence type="ECO:0000256" key="2">
    <source>
        <dbReference type="ARBA" id="ARBA00022679"/>
    </source>
</evidence>
<dbReference type="PIRSF" id="PIRSF000538">
    <property type="entry name" value="GlpK"/>
    <property type="match status" value="1"/>
</dbReference>
<dbReference type="PROSITE" id="PS00445">
    <property type="entry name" value="FGGY_KINASES_2"/>
    <property type="match status" value="1"/>
</dbReference>
<feature type="domain" description="Carbohydrate kinase FGGY N-terminal" evidence="5">
    <location>
        <begin position="12"/>
        <end position="253"/>
    </location>
</feature>
<evidence type="ECO:0000259" key="5">
    <source>
        <dbReference type="Pfam" id="PF00370"/>
    </source>
</evidence>
<dbReference type="InterPro" id="IPR018484">
    <property type="entry name" value="FGGY_N"/>
</dbReference>
<dbReference type="Pfam" id="PF02782">
    <property type="entry name" value="FGGY_C"/>
    <property type="match status" value="1"/>
</dbReference>
<accession>A0ABS7MAH5</accession>
<dbReference type="InterPro" id="IPR018485">
    <property type="entry name" value="FGGY_C"/>
</dbReference>
<dbReference type="PANTHER" id="PTHR10196">
    <property type="entry name" value="SUGAR KINASE"/>
    <property type="match status" value="1"/>
</dbReference>
<gene>
    <name evidence="7" type="ORF">K5P26_02585</name>
</gene>
<comment type="caution">
    <text evidence="7">The sequence shown here is derived from an EMBL/GenBank/DDBJ whole genome shotgun (WGS) entry which is preliminary data.</text>
</comment>
<evidence type="ECO:0000313" key="8">
    <source>
        <dbReference type="Proteomes" id="UP001166571"/>
    </source>
</evidence>
<evidence type="ECO:0000256" key="4">
    <source>
        <dbReference type="RuleBase" id="RU003733"/>
    </source>
</evidence>
<proteinExistence type="inferred from homology"/>
<evidence type="ECO:0000256" key="3">
    <source>
        <dbReference type="ARBA" id="ARBA00022777"/>
    </source>
</evidence>
<dbReference type="CDD" id="cd07786">
    <property type="entry name" value="FGGY_EcGK_like"/>
    <property type="match status" value="1"/>
</dbReference>
<dbReference type="Pfam" id="PF00370">
    <property type="entry name" value="FGGY_N"/>
    <property type="match status" value="1"/>
</dbReference>
<reference evidence="7" key="1">
    <citation type="submission" date="2021-08" db="EMBL/GenBank/DDBJ databases">
        <title>Sphingopyxis panaciterrulae sp. nov., isolated from the surface water of the Yellow Sea.</title>
        <authorList>
            <person name="Gao Z."/>
            <person name="Zhang D."/>
            <person name="Zhang A."/>
        </authorList>
    </citation>
    <scope>NUCLEOTIDE SEQUENCE</scope>
    <source>
        <strain evidence="7">XHP0097</strain>
    </source>
</reference>
<dbReference type="EMBL" id="JAILXK010000001">
    <property type="protein sequence ID" value="MBY4636026.1"/>
    <property type="molecule type" value="Genomic_DNA"/>
</dbReference>
<name>A0ABS7MAH5_9SPHN</name>
<comment type="similarity">
    <text evidence="1 4">Belongs to the FGGY kinase family.</text>
</comment>
<dbReference type="InterPro" id="IPR018483">
    <property type="entry name" value="Carb_kinase_FGGY_CS"/>
</dbReference>
<dbReference type="NCBIfam" id="NF000756">
    <property type="entry name" value="PRK00047.1"/>
    <property type="match status" value="1"/>
</dbReference>
<dbReference type="Gene3D" id="3.30.420.40">
    <property type="match status" value="2"/>
</dbReference>
<keyword evidence="8" id="KW-1185">Reference proteome</keyword>
<evidence type="ECO:0000256" key="1">
    <source>
        <dbReference type="ARBA" id="ARBA00009156"/>
    </source>
</evidence>
<keyword evidence="3 4" id="KW-0418">Kinase</keyword>
<dbReference type="InterPro" id="IPR000577">
    <property type="entry name" value="Carb_kinase_FGGY"/>
</dbReference>
<organism evidence="7 8">
    <name type="scientific">Sphingopyxis jiangsuensis</name>
    <dbReference type="NCBI Taxonomy" id="2871171"/>
    <lineage>
        <taxon>Bacteria</taxon>
        <taxon>Pseudomonadati</taxon>
        <taxon>Pseudomonadota</taxon>
        <taxon>Alphaproteobacteria</taxon>
        <taxon>Sphingomonadales</taxon>
        <taxon>Sphingomonadaceae</taxon>
        <taxon>Sphingopyxis</taxon>
    </lineage>
</organism>
<dbReference type="RefSeq" id="WP_222135665.1">
    <property type="nucleotide sequence ID" value="NZ_JAILXK010000001.1"/>
</dbReference>
<evidence type="ECO:0000313" key="7">
    <source>
        <dbReference type="EMBL" id="MBY4636026.1"/>
    </source>
</evidence>
<sequence length="492" mass="52595">MIDSGLKDERLFLVLDEGTTSTRAILYDDRGVRRAMSQAELTQYYPAPGWVEHDAAEIRDRTIECAREMVARAGGADRIAAIGIANQRETIVAWDRTSGEPVGRAIVWQDRRTAVQCATLRDEGHEALVSDRSGLVLDPYFSATKIAWVLANNPEARALGSRLAVGTVESWLVWNLTGGLHISDASNASRTMLMNLDSGRWDDDLLALHGVPRSILPEIVDSCGELGSTSADIFGAPIPVCGLIGDQQGAMIGQACLADGQTKATLGTGAFILSNTGDRPVRSAHRLLGTVLAQVGGKRSYALEGSIFVAGSLVQWLRDKLGIIKDASETEALARSVESSGGVTILPALSGLGAPYWRAEARAVIAGLTHGTGRAEIARAALESIAHQLDDLKTAYAGDGCPWNRLRLDGGMSANDWVAQDIADILGLGVERPHDVETTARGAAMLAAVGIGRFSSLIEAADMCGQSDRFDPVIKEDVRRARLADWHRLVAQ</sequence>
<dbReference type="GO" id="GO:0016301">
    <property type="term" value="F:kinase activity"/>
    <property type="evidence" value="ECO:0007669"/>
    <property type="project" value="UniProtKB-KW"/>
</dbReference>
<feature type="domain" description="Carbohydrate kinase FGGY C-terminal" evidence="6">
    <location>
        <begin position="264"/>
        <end position="450"/>
    </location>
</feature>
<dbReference type="PANTHER" id="PTHR10196:SF78">
    <property type="entry name" value="GLYCEROL KINASE"/>
    <property type="match status" value="1"/>
</dbReference>
<dbReference type="InterPro" id="IPR043129">
    <property type="entry name" value="ATPase_NBD"/>
</dbReference>
<dbReference type="SUPFAM" id="SSF53067">
    <property type="entry name" value="Actin-like ATPase domain"/>
    <property type="match status" value="2"/>
</dbReference>